<reference evidence="1 2" key="1">
    <citation type="submission" date="2020-08" db="EMBL/GenBank/DDBJ databases">
        <title>Genome sequence of Thermomonas brevis KACC 16975T.</title>
        <authorList>
            <person name="Hyun D.-W."/>
            <person name="Bae J.-W."/>
        </authorList>
    </citation>
    <scope>NUCLEOTIDE SEQUENCE [LARGE SCALE GENOMIC DNA]</scope>
    <source>
        <strain evidence="1 2">KACC 16975</strain>
    </source>
</reference>
<gene>
    <name evidence="1" type="ORF">H9L17_10295</name>
</gene>
<evidence type="ECO:0000313" key="1">
    <source>
        <dbReference type="EMBL" id="QNN45599.1"/>
    </source>
</evidence>
<sequence length="72" mass="7892">MHAFDTRHPQSRAPHFRWSPAQLADAVPPRLSELFAFSAGDAPACANTPRRRGRPASGYLPADALAPHFRIS</sequence>
<dbReference type="RefSeq" id="WP_187569367.1">
    <property type="nucleotide sequence ID" value="NZ_CP060711.1"/>
</dbReference>
<proteinExistence type="predicted"/>
<keyword evidence="2" id="KW-1185">Reference proteome</keyword>
<dbReference type="Proteomes" id="UP000515977">
    <property type="component" value="Chromosome"/>
</dbReference>
<name>A0A7G9QQH4_9GAMM</name>
<protein>
    <submittedName>
        <fullName evidence="1">Uncharacterized protein</fullName>
    </submittedName>
</protein>
<dbReference type="AlphaFoldDB" id="A0A7G9QQH4"/>
<evidence type="ECO:0000313" key="2">
    <source>
        <dbReference type="Proteomes" id="UP000515977"/>
    </source>
</evidence>
<dbReference type="EMBL" id="CP060711">
    <property type="protein sequence ID" value="QNN45599.1"/>
    <property type="molecule type" value="Genomic_DNA"/>
</dbReference>
<accession>A0A7G9QQH4</accession>
<organism evidence="1 2">
    <name type="scientific">Thermomonas brevis</name>
    <dbReference type="NCBI Taxonomy" id="215691"/>
    <lineage>
        <taxon>Bacteria</taxon>
        <taxon>Pseudomonadati</taxon>
        <taxon>Pseudomonadota</taxon>
        <taxon>Gammaproteobacteria</taxon>
        <taxon>Lysobacterales</taxon>
        <taxon>Lysobacteraceae</taxon>
        <taxon>Thermomonas</taxon>
    </lineage>
</organism>
<dbReference type="KEGG" id="tbv:H9L17_10295"/>